<sequence length="725" mass="78919">MPPLTWALLLLAAAGSTSQDLGFSECKKASGLNVLEVLPGGGWDNLRNVEMGIVMSMNYSLCRTTEDGEYLVPNDVRVLPRKQSNIEVNSELMESWLNYTDATSRSVNAQASFLSVLNGKLSSSSQETKTHNVFDQTMTSRVQIRHHIYSVKAAPRFAFDPGFKGLLVDIGNHLENNQSRDAEYWAEMLVLGYGTHVLTNLEAGASLVQEDQVSKLFMEQHASQKAAITASASATFFGKINAGIGGATSVQDELAKSYLENTVSSKIESHGSLPFYPGITLPKWQEGINNRLVAIDKFGLPLQFFINPAMLPDLPEPTVKRVAATVENAIRLYYAVNTHPGCVDLKSRNFNFEANVDDGSCLGANTNFTFGGVFQECHGLFGDDTEELCQQYRTKNPKSGDFSCPANYIPVLLHGEQRSVTKPKTECHKKCHRCWLVGKCCHTECGINYYTSKVEFNAYWCAAIGPVPQGSGFLFGGLYSAGEANPLTGNTACPSYFYPLPLFDNLKVCVSDDYEMGFEFSVPFGGFFSCVAGNPLTGLLKGQSPGVLQDFFYQNPTDYPMKCPQGYSQHKAYISDGCEVLYCLKAGTLFAQRLPPVKLPPFIRPPAYNSNITETVLVRAQGEKAWVKIQGTKMWRLANATDEQNMAELLGASSSSSGPSGGAVAGITIAVTIVLAAAVIAVIYGFKRFRGSKGFKEIQPSRLVEDQASYGAIGDSPDPVAISTA</sequence>
<keyword evidence="1" id="KW-0812">Transmembrane</keyword>
<accession>A0AAV7SRW5</accession>
<keyword evidence="2" id="KW-0732">Signal</keyword>
<keyword evidence="5" id="KW-1185">Reference proteome</keyword>
<keyword evidence="1" id="KW-0472">Membrane</keyword>
<feature type="chain" id="PRO_5043316810" description="MACPF domain-containing protein" evidence="2">
    <location>
        <begin position="19"/>
        <end position="725"/>
    </location>
</feature>
<dbReference type="GO" id="GO:0042742">
    <property type="term" value="P:defense response to bacterium"/>
    <property type="evidence" value="ECO:0007669"/>
    <property type="project" value="TreeGrafter"/>
</dbReference>
<dbReference type="Proteomes" id="UP001066276">
    <property type="component" value="Chromosome 4_2"/>
</dbReference>
<feature type="signal peptide" evidence="2">
    <location>
        <begin position="1"/>
        <end position="18"/>
    </location>
</feature>
<reference evidence="4" key="1">
    <citation type="journal article" date="2022" name="bioRxiv">
        <title>Sequencing and chromosome-scale assembly of the giantPleurodeles waltlgenome.</title>
        <authorList>
            <person name="Brown T."/>
            <person name="Elewa A."/>
            <person name="Iarovenko S."/>
            <person name="Subramanian E."/>
            <person name="Araus A.J."/>
            <person name="Petzold A."/>
            <person name="Susuki M."/>
            <person name="Suzuki K.-i.T."/>
            <person name="Hayashi T."/>
            <person name="Toyoda A."/>
            <person name="Oliveira C."/>
            <person name="Osipova E."/>
            <person name="Leigh N.D."/>
            <person name="Simon A."/>
            <person name="Yun M.H."/>
        </authorList>
    </citation>
    <scope>NUCLEOTIDE SEQUENCE</scope>
    <source>
        <strain evidence="4">20211129_DDA</strain>
        <tissue evidence="4">Liver</tissue>
    </source>
</reference>
<dbReference type="PANTHER" id="PTHR31463:SF5">
    <property type="entry name" value="MACROPHAGE-EXPRESSED GENE 1 PROTEIN"/>
    <property type="match status" value="1"/>
</dbReference>
<name>A0AAV7SRW5_PLEWA</name>
<evidence type="ECO:0000256" key="2">
    <source>
        <dbReference type="SAM" id="SignalP"/>
    </source>
</evidence>
<evidence type="ECO:0000313" key="4">
    <source>
        <dbReference type="EMBL" id="KAJ1166864.1"/>
    </source>
</evidence>
<dbReference type="SMART" id="SM00457">
    <property type="entry name" value="MACPF"/>
    <property type="match status" value="1"/>
</dbReference>
<dbReference type="GO" id="GO:0002250">
    <property type="term" value="P:adaptive immune response"/>
    <property type="evidence" value="ECO:0007669"/>
    <property type="project" value="UniProtKB-KW"/>
</dbReference>
<dbReference type="AlphaFoldDB" id="A0AAV7SRW5"/>
<protein>
    <recommendedName>
        <fullName evidence="3">MACPF domain-containing protein</fullName>
    </recommendedName>
</protein>
<comment type="caution">
    <text evidence="4">The sequence shown here is derived from an EMBL/GenBank/DDBJ whole genome shotgun (WGS) entry which is preliminary data.</text>
</comment>
<dbReference type="InterPro" id="IPR039707">
    <property type="entry name" value="MPEG1"/>
</dbReference>
<evidence type="ECO:0000313" key="5">
    <source>
        <dbReference type="Proteomes" id="UP001066276"/>
    </source>
</evidence>
<dbReference type="EMBL" id="JANPWB010000008">
    <property type="protein sequence ID" value="KAJ1166864.1"/>
    <property type="molecule type" value="Genomic_DNA"/>
</dbReference>
<keyword evidence="1" id="KW-1133">Transmembrane helix</keyword>
<dbReference type="PANTHER" id="PTHR31463">
    <property type="entry name" value="MACROPHAGE-EXPRESSED GENE 1 PROTEIN"/>
    <property type="match status" value="1"/>
</dbReference>
<evidence type="ECO:0000259" key="3">
    <source>
        <dbReference type="PROSITE" id="PS51412"/>
    </source>
</evidence>
<feature type="domain" description="MACPF" evidence="3">
    <location>
        <begin position="11"/>
        <end position="337"/>
    </location>
</feature>
<dbReference type="CDD" id="cd22579">
    <property type="entry name" value="MPEG1_P2"/>
    <property type="match status" value="1"/>
</dbReference>
<dbReference type="GO" id="GO:0030670">
    <property type="term" value="C:phagocytic vesicle membrane"/>
    <property type="evidence" value="ECO:0007669"/>
    <property type="project" value="UniProtKB-SubCell"/>
</dbReference>
<dbReference type="PROSITE" id="PS51412">
    <property type="entry name" value="MACPF_2"/>
    <property type="match status" value="1"/>
</dbReference>
<gene>
    <name evidence="4" type="ORF">NDU88_007260</name>
</gene>
<dbReference type="Pfam" id="PF01823">
    <property type="entry name" value="MACPF"/>
    <property type="match status" value="1"/>
</dbReference>
<evidence type="ECO:0000256" key="1">
    <source>
        <dbReference type="SAM" id="Phobius"/>
    </source>
</evidence>
<feature type="transmembrane region" description="Helical" evidence="1">
    <location>
        <begin position="663"/>
        <end position="686"/>
    </location>
</feature>
<dbReference type="InterPro" id="IPR020864">
    <property type="entry name" value="MACPF"/>
</dbReference>
<organism evidence="4 5">
    <name type="scientific">Pleurodeles waltl</name>
    <name type="common">Iberian ribbed newt</name>
    <dbReference type="NCBI Taxonomy" id="8319"/>
    <lineage>
        <taxon>Eukaryota</taxon>
        <taxon>Metazoa</taxon>
        <taxon>Chordata</taxon>
        <taxon>Craniata</taxon>
        <taxon>Vertebrata</taxon>
        <taxon>Euteleostomi</taxon>
        <taxon>Amphibia</taxon>
        <taxon>Batrachia</taxon>
        <taxon>Caudata</taxon>
        <taxon>Salamandroidea</taxon>
        <taxon>Salamandridae</taxon>
        <taxon>Pleurodelinae</taxon>
        <taxon>Pleurodeles</taxon>
    </lineage>
</organism>
<dbReference type="GO" id="GO:0045087">
    <property type="term" value="P:innate immune response"/>
    <property type="evidence" value="ECO:0007669"/>
    <property type="project" value="UniProtKB-KW"/>
</dbReference>
<proteinExistence type="predicted"/>